<feature type="compositionally biased region" description="Low complexity" evidence="16">
    <location>
        <begin position="250"/>
        <end position="265"/>
    </location>
</feature>
<dbReference type="AlphaFoldDB" id="A0A0C4E3E9"/>
<dbReference type="EMBL" id="GL876971">
    <property type="protein sequence ID" value="KLU87958.1"/>
    <property type="molecule type" value="Genomic_DNA"/>
</dbReference>
<evidence type="ECO:0000256" key="2">
    <source>
        <dbReference type="ARBA" id="ARBA00004613"/>
    </source>
</evidence>
<evidence type="ECO:0000256" key="6">
    <source>
        <dbReference type="ARBA" id="ARBA00023001"/>
    </source>
</evidence>
<dbReference type="InterPro" id="IPR049892">
    <property type="entry name" value="AA9"/>
</dbReference>
<evidence type="ECO:0000256" key="1">
    <source>
        <dbReference type="ARBA" id="ARBA00001973"/>
    </source>
</evidence>
<evidence type="ECO:0000256" key="14">
    <source>
        <dbReference type="ARBA" id="ARBA00045077"/>
    </source>
</evidence>
<feature type="region of interest" description="Disordered" evidence="16">
    <location>
        <begin position="240"/>
        <end position="368"/>
    </location>
</feature>
<dbReference type="PANTHER" id="PTHR33353:SF17">
    <property type="entry name" value="ENDO-BETA-1,4-GLUCANASE D"/>
    <property type="match status" value="1"/>
</dbReference>
<comment type="similarity">
    <text evidence="13">Belongs to the polysaccharide monooxygenase AA9 family.</text>
</comment>
<evidence type="ECO:0000313" key="21">
    <source>
        <dbReference type="Proteomes" id="UP000011715"/>
    </source>
</evidence>
<dbReference type="Proteomes" id="UP000011715">
    <property type="component" value="Unassembled WGS sequence"/>
</dbReference>
<comment type="catalytic activity">
    <reaction evidence="14">
        <text>[(1-&gt;4)-beta-D-glucosyl]n+m + reduced acceptor + O2 = 4-dehydro-beta-D-glucosyl-[(1-&gt;4)-beta-D-glucosyl]n-1 + [(1-&gt;4)-beta-D-glucosyl]m + acceptor + H2O.</text>
        <dbReference type="EC" id="1.14.99.56"/>
    </reaction>
</comment>
<reference evidence="20" key="5">
    <citation type="submission" date="2015-06" db="UniProtKB">
        <authorList>
            <consortium name="EnsemblFungi"/>
        </authorList>
    </citation>
    <scope>IDENTIFICATION</scope>
    <source>
        <strain evidence="20">ATCC 64411</strain>
    </source>
</reference>
<dbReference type="GO" id="GO:0004497">
    <property type="term" value="F:monooxygenase activity"/>
    <property type="evidence" value="ECO:0007669"/>
    <property type="project" value="UniProtKB-KW"/>
</dbReference>
<proteinExistence type="inferred from homology"/>
<accession>A0A0C4E3E9</accession>
<reference evidence="21" key="2">
    <citation type="submission" date="2010-05" db="EMBL/GenBank/DDBJ databases">
        <title>The genome sequence of Magnaporthe poae strain ATCC 64411.</title>
        <authorList>
            <person name="Ma L.-J."/>
            <person name="Dead R."/>
            <person name="Young S."/>
            <person name="Zeng Q."/>
            <person name="Koehrsen M."/>
            <person name="Alvarado L."/>
            <person name="Berlin A."/>
            <person name="Chapman S.B."/>
            <person name="Chen Z."/>
            <person name="Freedman E."/>
            <person name="Gellesch M."/>
            <person name="Goldberg J."/>
            <person name="Griggs A."/>
            <person name="Gujja S."/>
            <person name="Heilman E.R."/>
            <person name="Heiman D."/>
            <person name="Hepburn T."/>
            <person name="Howarth C."/>
            <person name="Jen D."/>
            <person name="Larson L."/>
            <person name="Mehta T."/>
            <person name="Neiman D."/>
            <person name="Pearson M."/>
            <person name="Roberts A."/>
            <person name="Saif S."/>
            <person name="Shea T."/>
            <person name="Shenoy N."/>
            <person name="Sisk P."/>
            <person name="Stolte C."/>
            <person name="Sykes S."/>
            <person name="Walk T."/>
            <person name="White J."/>
            <person name="Yandava C."/>
            <person name="Haas B."/>
            <person name="Nusbaum C."/>
            <person name="Birren B."/>
        </authorList>
    </citation>
    <scope>NUCLEOTIDE SEQUENCE [LARGE SCALE GENOMIC DNA]</scope>
    <source>
        <strain evidence="21">ATCC 64411 / 73-15</strain>
    </source>
</reference>
<keyword evidence="5 17" id="KW-0732">Signal</keyword>
<feature type="domain" description="Auxiliary Activity family 9 catalytic" evidence="18">
    <location>
        <begin position="19"/>
        <end position="229"/>
    </location>
</feature>
<sequence length="368" mass="37168">MLVTAGLVTLALSGSAAAHSWMFGVSVNGKDQGDGRKVYIRSPPNNSPVKDLTSPALACGENGGKAVPKFVKAAGGDTLTFEWFHDNRGDDIIDLSHKGPIITYVAPYSGDSMDGTGPIWSKIAEDGFSGGKWAVERLVAAKGKNDVKLPQLAAGKYMVRQEIIAHHESDATFDKNPARGAQFYPSCVQVEVTGSGTVKPTQNFDVNKGYTYSDPGIHFNLYNSDASTYKIPGPAVLSGAGGGSGGGSGTAPAPTATPTSTPTPGSGSGGSGGGSGSGNGTTPTPTPTPGSGSGGSGGGSNNGGSNPNTGNNGGNQGNKPSTGNQPPNRGGNRGNRKQGNQGNNGNQGNQNTDGCSRQRPRRAVSFTA</sequence>
<dbReference type="STRING" id="644358.A0A0C4E3E9"/>
<feature type="compositionally biased region" description="Gly residues" evidence="16">
    <location>
        <begin position="291"/>
        <end position="302"/>
    </location>
</feature>
<reference evidence="19" key="3">
    <citation type="submission" date="2011-03" db="EMBL/GenBank/DDBJ databases">
        <title>Annotation of Magnaporthe poae ATCC 64411.</title>
        <authorList>
            <person name="Ma L.-J."/>
            <person name="Dead R."/>
            <person name="Young S.K."/>
            <person name="Zeng Q."/>
            <person name="Gargeya S."/>
            <person name="Fitzgerald M."/>
            <person name="Haas B."/>
            <person name="Abouelleil A."/>
            <person name="Alvarado L."/>
            <person name="Arachchi H.M."/>
            <person name="Berlin A."/>
            <person name="Brown A."/>
            <person name="Chapman S.B."/>
            <person name="Chen Z."/>
            <person name="Dunbar C."/>
            <person name="Freedman E."/>
            <person name="Gearin G."/>
            <person name="Gellesch M."/>
            <person name="Goldberg J."/>
            <person name="Griggs A."/>
            <person name="Gujja S."/>
            <person name="Heiman D."/>
            <person name="Howarth C."/>
            <person name="Larson L."/>
            <person name="Lui A."/>
            <person name="MacDonald P.J.P."/>
            <person name="Mehta T."/>
            <person name="Montmayeur A."/>
            <person name="Murphy C."/>
            <person name="Neiman D."/>
            <person name="Pearson M."/>
            <person name="Priest M."/>
            <person name="Roberts A."/>
            <person name="Saif S."/>
            <person name="Shea T."/>
            <person name="Shenoy N."/>
            <person name="Sisk P."/>
            <person name="Stolte C."/>
            <person name="Sykes S."/>
            <person name="Yandava C."/>
            <person name="Wortman J."/>
            <person name="Nusbaum C."/>
            <person name="Birren B."/>
        </authorList>
    </citation>
    <scope>NUCLEOTIDE SEQUENCE</scope>
    <source>
        <strain evidence="19">ATCC 64411</strain>
    </source>
</reference>
<evidence type="ECO:0000256" key="12">
    <source>
        <dbReference type="ARBA" id="ARBA00023326"/>
    </source>
</evidence>
<evidence type="ECO:0000259" key="18">
    <source>
        <dbReference type="Pfam" id="PF03443"/>
    </source>
</evidence>
<organism evidence="20 21">
    <name type="scientific">Magnaporthiopsis poae (strain ATCC 64411 / 73-15)</name>
    <name type="common">Kentucky bluegrass fungus</name>
    <name type="synonym">Magnaporthe poae</name>
    <dbReference type="NCBI Taxonomy" id="644358"/>
    <lineage>
        <taxon>Eukaryota</taxon>
        <taxon>Fungi</taxon>
        <taxon>Dikarya</taxon>
        <taxon>Ascomycota</taxon>
        <taxon>Pezizomycotina</taxon>
        <taxon>Sordariomycetes</taxon>
        <taxon>Sordariomycetidae</taxon>
        <taxon>Magnaporthales</taxon>
        <taxon>Magnaporthaceae</taxon>
        <taxon>Magnaporthiopsis</taxon>
    </lineage>
</organism>
<feature type="signal peptide" evidence="17">
    <location>
        <begin position="1"/>
        <end position="18"/>
    </location>
</feature>
<dbReference type="eggNOG" id="ENOG502RXMI">
    <property type="taxonomic scope" value="Eukaryota"/>
</dbReference>
<evidence type="ECO:0000256" key="11">
    <source>
        <dbReference type="ARBA" id="ARBA00023277"/>
    </source>
</evidence>
<keyword evidence="4" id="KW-0479">Metal-binding</keyword>
<evidence type="ECO:0000256" key="7">
    <source>
        <dbReference type="ARBA" id="ARBA00023002"/>
    </source>
</evidence>
<dbReference type="GO" id="GO:0030245">
    <property type="term" value="P:cellulose catabolic process"/>
    <property type="evidence" value="ECO:0007669"/>
    <property type="project" value="UniProtKB-KW"/>
</dbReference>
<evidence type="ECO:0000313" key="20">
    <source>
        <dbReference type="EnsemblFungi" id="MAPG_06948T0"/>
    </source>
</evidence>
<evidence type="ECO:0000256" key="17">
    <source>
        <dbReference type="SAM" id="SignalP"/>
    </source>
</evidence>
<dbReference type="Pfam" id="PF03443">
    <property type="entry name" value="AA9"/>
    <property type="match status" value="1"/>
</dbReference>
<evidence type="ECO:0000256" key="13">
    <source>
        <dbReference type="ARBA" id="ARBA00044502"/>
    </source>
</evidence>
<dbReference type="GO" id="GO:0046872">
    <property type="term" value="F:metal ion binding"/>
    <property type="evidence" value="ECO:0007669"/>
    <property type="project" value="UniProtKB-KW"/>
</dbReference>
<comment type="cofactor">
    <cofactor evidence="1">
        <name>Cu(2+)</name>
        <dbReference type="ChEBI" id="CHEBI:29036"/>
    </cofactor>
</comment>
<feature type="compositionally biased region" description="Gly residues" evidence="16">
    <location>
        <begin position="240"/>
        <end position="249"/>
    </location>
</feature>
<gene>
    <name evidence="19" type="ORF">MAPG_06948</name>
</gene>
<evidence type="ECO:0000256" key="10">
    <source>
        <dbReference type="ARBA" id="ARBA00023157"/>
    </source>
</evidence>
<name>A0A0C4E3E9_MAGP6</name>
<protein>
    <recommendedName>
        <fullName evidence="15">lytic cellulose monooxygenase (C4-dehydrogenating)</fullName>
        <ecNumber evidence="15">1.14.99.56</ecNumber>
    </recommendedName>
</protein>
<keyword evidence="10" id="KW-1015">Disulfide bond</keyword>
<dbReference type="VEuPathDB" id="FungiDB:MAPG_06948"/>
<evidence type="ECO:0000256" key="5">
    <source>
        <dbReference type="ARBA" id="ARBA00022729"/>
    </source>
</evidence>
<feature type="compositionally biased region" description="Low complexity" evidence="16">
    <location>
        <begin position="337"/>
        <end position="351"/>
    </location>
</feature>
<keyword evidence="12" id="KW-0624">Polysaccharide degradation</keyword>
<feature type="chain" id="PRO_5009385673" description="lytic cellulose monooxygenase (C4-dehydrogenating)" evidence="17">
    <location>
        <begin position="19"/>
        <end position="368"/>
    </location>
</feature>
<evidence type="ECO:0000256" key="16">
    <source>
        <dbReference type="SAM" id="MobiDB-lite"/>
    </source>
</evidence>
<keyword evidence="8" id="KW-0186">Copper</keyword>
<dbReference type="GO" id="GO:0005576">
    <property type="term" value="C:extracellular region"/>
    <property type="evidence" value="ECO:0007669"/>
    <property type="project" value="UniProtKB-SubCell"/>
</dbReference>
<dbReference type="EMBL" id="ADBL01001667">
    <property type="status" value="NOT_ANNOTATED_CDS"/>
    <property type="molecule type" value="Genomic_DNA"/>
</dbReference>
<dbReference type="CDD" id="cd21175">
    <property type="entry name" value="LPMO_AA9"/>
    <property type="match status" value="1"/>
</dbReference>
<keyword evidence="11" id="KW-0119">Carbohydrate metabolism</keyword>
<keyword evidence="9" id="KW-0503">Monooxygenase</keyword>
<dbReference type="InterPro" id="IPR005103">
    <property type="entry name" value="AA9_LPMO"/>
</dbReference>
<reference evidence="19" key="1">
    <citation type="submission" date="2010-05" db="EMBL/GenBank/DDBJ databases">
        <title>The Genome Sequence of Magnaporthe poae strain ATCC 64411.</title>
        <authorList>
            <consortium name="The Broad Institute Genome Sequencing Platform"/>
            <consortium name="Broad Institute Genome Sequencing Center for Infectious Disease"/>
            <person name="Ma L.-J."/>
            <person name="Dead R."/>
            <person name="Young S."/>
            <person name="Zeng Q."/>
            <person name="Koehrsen M."/>
            <person name="Alvarado L."/>
            <person name="Berlin A."/>
            <person name="Chapman S.B."/>
            <person name="Chen Z."/>
            <person name="Freedman E."/>
            <person name="Gellesch M."/>
            <person name="Goldberg J."/>
            <person name="Griggs A."/>
            <person name="Gujja S."/>
            <person name="Heilman E.R."/>
            <person name="Heiman D."/>
            <person name="Hepburn T."/>
            <person name="Howarth C."/>
            <person name="Jen D."/>
            <person name="Larson L."/>
            <person name="Mehta T."/>
            <person name="Neiman D."/>
            <person name="Pearson M."/>
            <person name="Roberts A."/>
            <person name="Saif S."/>
            <person name="Shea T."/>
            <person name="Shenoy N."/>
            <person name="Sisk P."/>
            <person name="Stolte C."/>
            <person name="Sykes S."/>
            <person name="Walk T."/>
            <person name="White J."/>
            <person name="Yandava C."/>
            <person name="Haas B."/>
            <person name="Nusbaum C."/>
            <person name="Birren B."/>
        </authorList>
    </citation>
    <scope>NUCLEOTIDE SEQUENCE</scope>
    <source>
        <strain evidence="19">ATCC 64411</strain>
    </source>
</reference>
<keyword evidence="3" id="KW-0964">Secreted</keyword>
<evidence type="ECO:0000256" key="3">
    <source>
        <dbReference type="ARBA" id="ARBA00022525"/>
    </source>
</evidence>
<dbReference type="Gene3D" id="2.70.50.70">
    <property type="match status" value="1"/>
</dbReference>
<keyword evidence="7" id="KW-0560">Oxidoreductase</keyword>
<dbReference type="EnsemblFungi" id="MAPG_06948T0">
    <property type="protein sequence ID" value="MAPG_06948T0"/>
    <property type="gene ID" value="MAPG_06948"/>
</dbReference>
<feature type="compositionally biased region" description="Gly residues" evidence="16">
    <location>
        <begin position="266"/>
        <end position="279"/>
    </location>
</feature>
<dbReference type="OMA" id="YHNTRDD"/>
<dbReference type="PANTHER" id="PTHR33353">
    <property type="entry name" value="PUTATIVE (AFU_ORTHOLOGUE AFUA_1G12560)-RELATED"/>
    <property type="match status" value="1"/>
</dbReference>
<evidence type="ECO:0000256" key="15">
    <source>
        <dbReference type="ARBA" id="ARBA00047174"/>
    </source>
</evidence>
<evidence type="ECO:0000256" key="8">
    <source>
        <dbReference type="ARBA" id="ARBA00023008"/>
    </source>
</evidence>
<keyword evidence="21" id="KW-1185">Reference proteome</keyword>
<evidence type="ECO:0000256" key="9">
    <source>
        <dbReference type="ARBA" id="ARBA00023033"/>
    </source>
</evidence>
<comment type="subcellular location">
    <subcellularLocation>
        <location evidence="2">Secreted</location>
    </subcellularLocation>
</comment>
<evidence type="ECO:0000313" key="19">
    <source>
        <dbReference type="EMBL" id="KLU87958.1"/>
    </source>
</evidence>
<evidence type="ECO:0000256" key="4">
    <source>
        <dbReference type="ARBA" id="ARBA00022723"/>
    </source>
</evidence>
<keyword evidence="6" id="KW-0136">Cellulose degradation</keyword>
<reference evidence="20" key="4">
    <citation type="journal article" date="2015" name="G3 (Bethesda)">
        <title>Genome sequences of three phytopathogenic species of the Magnaporthaceae family of fungi.</title>
        <authorList>
            <person name="Okagaki L.H."/>
            <person name="Nunes C.C."/>
            <person name="Sailsbery J."/>
            <person name="Clay B."/>
            <person name="Brown D."/>
            <person name="John T."/>
            <person name="Oh Y."/>
            <person name="Young N."/>
            <person name="Fitzgerald M."/>
            <person name="Haas B.J."/>
            <person name="Zeng Q."/>
            <person name="Young S."/>
            <person name="Adiconis X."/>
            <person name="Fan L."/>
            <person name="Levin J.Z."/>
            <person name="Mitchell T.K."/>
            <person name="Okubara P.A."/>
            <person name="Farman M.L."/>
            <person name="Kohn L.M."/>
            <person name="Birren B."/>
            <person name="Ma L.-J."/>
            <person name="Dean R.A."/>
        </authorList>
    </citation>
    <scope>NUCLEOTIDE SEQUENCE</scope>
    <source>
        <strain evidence="20">ATCC 64411 / 73-15</strain>
    </source>
</reference>
<dbReference type="OrthoDB" id="2525337at2759"/>
<dbReference type="EC" id="1.14.99.56" evidence="15"/>